<keyword evidence="6 9" id="KW-0995">Kinetochore</keyword>
<keyword evidence="11" id="KW-1185">Reference proteome</keyword>
<dbReference type="Pfam" id="PF09817">
    <property type="entry name" value="Zwilch"/>
    <property type="match status" value="1"/>
</dbReference>
<comment type="similarity">
    <text evidence="2 9">Belongs to the ZWILCH family.</text>
</comment>
<dbReference type="PANTHER" id="PTHR15995:SF1">
    <property type="entry name" value="PROTEIN ZWILCH HOMOLOG"/>
    <property type="match status" value="1"/>
</dbReference>
<dbReference type="EMBL" id="CAXKWB010035955">
    <property type="protein sequence ID" value="CAL4147488.1"/>
    <property type="molecule type" value="Genomic_DNA"/>
</dbReference>
<evidence type="ECO:0000256" key="4">
    <source>
        <dbReference type="ARBA" id="ARBA00022618"/>
    </source>
</evidence>
<evidence type="ECO:0000256" key="5">
    <source>
        <dbReference type="ARBA" id="ARBA00022776"/>
    </source>
</evidence>
<dbReference type="GO" id="GO:1990423">
    <property type="term" value="C:RZZ complex"/>
    <property type="evidence" value="ECO:0007669"/>
    <property type="project" value="UniProtKB-UniRule"/>
</dbReference>
<comment type="subcellular location">
    <subcellularLocation>
        <location evidence="1 9">Chromosome</location>
        <location evidence="1 9">Centromere</location>
        <location evidence="1 9">Kinetochore</location>
    </subcellularLocation>
</comment>
<comment type="subunit">
    <text evidence="9">Component of the RZZ complex.</text>
</comment>
<accession>A0AAV2RYV9</accession>
<comment type="caution">
    <text evidence="10">The sequence shown here is derived from an EMBL/GenBank/DDBJ whole genome shotgun (WGS) entry which is preliminary data.</text>
</comment>
<sequence>MFHQCQPGLNQTPLDPLLLNESVGEATVVIDGEALLLLAQPCPELLLPATADADKIILIQKFNQACHTKNVNFEFPKYVPSLSQNDQKLHQNGPKKKKYITKNINLDVTGSPLKCPFNLDDDTTDFSPFTIAITLSRKRRTQIFYVPVPSAKATKIGSQLHQVLEKSTAEDQTKYFPVWIVCDGTDSKGTLFLGIQKQGNQRQRMIVTSSGPHLGEEKLPTLDHLKIHHTSTCSTNRVDTSVTATYEVLPQALEEEQSSSVSLLCTWKRPLRILEPPARDAFTTAKVEVACSDPRSAAHQMYQELNLLKGFILSLTTKEVRWFVRDDDDLTVGEELENIFNSIRDKDARKADDDAGASFDIMIEGKFFNRRQNMDFTDTVWTALMKCESYQELKESLIKIFHAINAGQVRPQIHVRNLTQVGCVARNLMRGQGEIPELEGLEPLEMLIEIGIEKLKRDYINIFQGGELATGEHLSWYVKAVPGEIEAQESLMKLSRLHCALQAVVILRTYLNLPTASLTQYTVQVKKKENPPGMFFFYYKFGYGSYTLLPQRLQPSTWEVTFNSSEGIFEKMSVCRVARKPLINLESVDKEGEMTQE</sequence>
<evidence type="ECO:0000313" key="10">
    <source>
        <dbReference type="EMBL" id="CAL4147488.1"/>
    </source>
</evidence>
<dbReference type="AlphaFoldDB" id="A0AAV2RYV9"/>
<evidence type="ECO:0000256" key="3">
    <source>
        <dbReference type="ARBA" id="ARBA00022454"/>
    </source>
</evidence>
<name>A0AAV2RYV9_MEGNR</name>
<evidence type="ECO:0000313" key="11">
    <source>
        <dbReference type="Proteomes" id="UP001497623"/>
    </source>
</evidence>
<keyword evidence="7 9" id="KW-0131">Cell cycle</keyword>
<dbReference type="GO" id="GO:0051301">
    <property type="term" value="P:cell division"/>
    <property type="evidence" value="ECO:0007669"/>
    <property type="project" value="UniProtKB-UniRule"/>
</dbReference>
<keyword evidence="4 9" id="KW-0132">Cell division</keyword>
<dbReference type="InterPro" id="IPR018630">
    <property type="entry name" value="Zwilch"/>
</dbReference>
<evidence type="ECO:0000256" key="2">
    <source>
        <dbReference type="ARBA" id="ARBA00009062"/>
    </source>
</evidence>
<dbReference type="Gene3D" id="1.20.58.730">
    <property type="match status" value="1"/>
</dbReference>
<gene>
    <name evidence="10" type="ORF">MNOR_LOCUS30048</name>
</gene>
<evidence type="ECO:0000256" key="1">
    <source>
        <dbReference type="ARBA" id="ARBA00004629"/>
    </source>
</evidence>
<dbReference type="PANTHER" id="PTHR15995">
    <property type="entry name" value="PROTEIN ZWILCH HOMOLOG"/>
    <property type="match status" value="1"/>
</dbReference>
<dbReference type="Gene3D" id="1.10.287.1880">
    <property type="match status" value="1"/>
</dbReference>
<evidence type="ECO:0000256" key="6">
    <source>
        <dbReference type="ARBA" id="ARBA00022838"/>
    </source>
</evidence>
<reference evidence="10 11" key="1">
    <citation type="submission" date="2024-05" db="EMBL/GenBank/DDBJ databases">
        <authorList>
            <person name="Wallberg A."/>
        </authorList>
    </citation>
    <scope>NUCLEOTIDE SEQUENCE [LARGE SCALE GENOMIC DNA]</scope>
</reference>
<evidence type="ECO:0000256" key="7">
    <source>
        <dbReference type="ARBA" id="ARBA00023306"/>
    </source>
</evidence>
<organism evidence="10 11">
    <name type="scientific">Meganyctiphanes norvegica</name>
    <name type="common">Northern krill</name>
    <name type="synonym">Thysanopoda norvegica</name>
    <dbReference type="NCBI Taxonomy" id="48144"/>
    <lineage>
        <taxon>Eukaryota</taxon>
        <taxon>Metazoa</taxon>
        <taxon>Ecdysozoa</taxon>
        <taxon>Arthropoda</taxon>
        <taxon>Crustacea</taxon>
        <taxon>Multicrustacea</taxon>
        <taxon>Malacostraca</taxon>
        <taxon>Eumalacostraca</taxon>
        <taxon>Eucarida</taxon>
        <taxon>Euphausiacea</taxon>
        <taxon>Euphausiidae</taxon>
        <taxon>Meganyctiphanes</taxon>
    </lineage>
</organism>
<keyword evidence="3 9" id="KW-0158">Chromosome</keyword>
<keyword evidence="5 9" id="KW-0498">Mitosis</keyword>
<keyword evidence="8 9" id="KW-0137">Centromere</keyword>
<evidence type="ECO:0000256" key="9">
    <source>
        <dbReference type="RuleBase" id="RU369076"/>
    </source>
</evidence>
<dbReference type="Proteomes" id="UP001497623">
    <property type="component" value="Unassembled WGS sequence"/>
</dbReference>
<feature type="non-terminal residue" evidence="10">
    <location>
        <position position="597"/>
    </location>
</feature>
<comment type="function">
    <text evidence="9">Essential component of the mitotic checkpoint, which prevents cells from prematurely exiting mitosis. Required for the assembly of the dynein-dynactin and MAD1-MAD2 complexes onto kinetochores. Its function related to the spindle assembly machinery is proposed to depend on its association in the mitotic RZZ complex.</text>
</comment>
<proteinExistence type="inferred from homology"/>
<dbReference type="GO" id="GO:0007094">
    <property type="term" value="P:mitotic spindle assembly checkpoint signaling"/>
    <property type="evidence" value="ECO:0007669"/>
    <property type="project" value="UniProtKB-UniRule"/>
</dbReference>
<protein>
    <recommendedName>
        <fullName evidence="9">Protein zwilch</fullName>
    </recommendedName>
</protein>
<evidence type="ECO:0000256" key="8">
    <source>
        <dbReference type="ARBA" id="ARBA00023328"/>
    </source>
</evidence>
<dbReference type="GO" id="GO:0034501">
    <property type="term" value="P:protein localization to kinetochore"/>
    <property type="evidence" value="ECO:0007669"/>
    <property type="project" value="UniProtKB-UniRule"/>
</dbReference>